<evidence type="ECO:0000313" key="1">
    <source>
        <dbReference type="EMBL" id="KAI4382817.1"/>
    </source>
</evidence>
<name>A0ACB9RWJ9_9MYRT</name>
<proteinExistence type="predicted"/>
<dbReference type="Proteomes" id="UP001057402">
    <property type="component" value="Chromosome 3"/>
</dbReference>
<comment type="caution">
    <text evidence="1">The sequence shown here is derived from an EMBL/GenBank/DDBJ whole genome shotgun (WGS) entry which is preliminary data.</text>
</comment>
<gene>
    <name evidence="1" type="ORF">MLD38_008730</name>
</gene>
<sequence>MALIPSSLKLRWTLEGRTALVTGGTRGIGRAVVEELARFGAVVHTCSRNEEELNKSLKEWQSEGLRVTGSVCDLSSREQRHQLIEEINSLFGGKLNILVNNAGTSIKKTTVEFTEEDYRKIMAVNLDSAYHFCQLAHPLLKNSGSGSIIFISSVAGVVSLGSSTVYAITKGAINQLTKNLACEWAKDNIRSNSIAPWYIKTSLVEHLLGNKEFYEGMISRTPLERVGEPEEVASLAAFLCMPASSYITGQVICVDGGMTVNGFFPTAKVNL</sequence>
<dbReference type="EMBL" id="CM042882">
    <property type="protein sequence ID" value="KAI4382817.1"/>
    <property type="molecule type" value="Genomic_DNA"/>
</dbReference>
<accession>A0ACB9RWJ9</accession>
<organism evidence="1 2">
    <name type="scientific">Melastoma candidum</name>
    <dbReference type="NCBI Taxonomy" id="119954"/>
    <lineage>
        <taxon>Eukaryota</taxon>
        <taxon>Viridiplantae</taxon>
        <taxon>Streptophyta</taxon>
        <taxon>Embryophyta</taxon>
        <taxon>Tracheophyta</taxon>
        <taxon>Spermatophyta</taxon>
        <taxon>Magnoliopsida</taxon>
        <taxon>eudicotyledons</taxon>
        <taxon>Gunneridae</taxon>
        <taxon>Pentapetalae</taxon>
        <taxon>rosids</taxon>
        <taxon>malvids</taxon>
        <taxon>Myrtales</taxon>
        <taxon>Melastomataceae</taxon>
        <taxon>Melastomatoideae</taxon>
        <taxon>Melastomateae</taxon>
        <taxon>Melastoma</taxon>
    </lineage>
</organism>
<keyword evidence="2" id="KW-1185">Reference proteome</keyword>
<reference evidence="2" key="1">
    <citation type="journal article" date="2023" name="Front. Plant Sci.">
        <title>Chromosomal-level genome assembly of Melastoma candidum provides insights into trichome evolution.</title>
        <authorList>
            <person name="Zhong Y."/>
            <person name="Wu W."/>
            <person name="Sun C."/>
            <person name="Zou P."/>
            <person name="Liu Y."/>
            <person name="Dai S."/>
            <person name="Zhou R."/>
        </authorList>
    </citation>
    <scope>NUCLEOTIDE SEQUENCE [LARGE SCALE GENOMIC DNA]</scope>
</reference>
<evidence type="ECO:0000313" key="2">
    <source>
        <dbReference type="Proteomes" id="UP001057402"/>
    </source>
</evidence>
<protein>
    <submittedName>
        <fullName evidence="1">Uncharacterized protein</fullName>
    </submittedName>
</protein>